<dbReference type="PROSITE" id="PS50835">
    <property type="entry name" value="IG_LIKE"/>
    <property type="match status" value="1"/>
</dbReference>
<dbReference type="Proteomes" id="UP001159427">
    <property type="component" value="Unassembled WGS sequence"/>
</dbReference>
<dbReference type="PANTHER" id="PTHR13817:SF73">
    <property type="entry name" value="FIBRONECTIN TYPE-III DOMAIN-CONTAINING PROTEIN"/>
    <property type="match status" value="1"/>
</dbReference>
<dbReference type="InterPro" id="IPR036179">
    <property type="entry name" value="Ig-like_dom_sf"/>
</dbReference>
<gene>
    <name evidence="5" type="ORF">PEVE_00019945</name>
</gene>
<dbReference type="Gene3D" id="2.60.40.10">
    <property type="entry name" value="Immunoglobulins"/>
    <property type="match status" value="7"/>
</dbReference>
<evidence type="ECO:0000256" key="2">
    <source>
        <dbReference type="SAM" id="MobiDB-lite"/>
    </source>
</evidence>
<evidence type="ECO:0000256" key="1">
    <source>
        <dbReference type="ARBA" id="ARBA00022737"/>
    </source>
</evidence>
<dbReference type="InterPro" id="IPR036116">
    <property type="entry name" value="FN3_sf"/>
</dbReference>
<evidence type="ECO:0000313" key="6">
    <source>
        <dbReference type="Proteomes" id="UP001159427"/>
    </source>
</evidence>
<dbReference type="InterPro" id="IPR050964">
    <property type="entry name" value="Striated_Muscle_Regulatory"/>
</dbReference>
<feature type="domain" description="Fibronectin type-III" evidence="4">
    <location>
        <begin position="695"/>
        <end position="789"/>
    </location>
</feature>
<accession>A0ABN8SGC7</accession>
<keyword evidence="1" id="KW-0677">Repeat</keyword>
<evidence type="ECO:0000313" key="5">
    <source>
        <dbReference type="EMBL" id="CAH3189970.1"/>
    </source>
</evidence>
<dbReference type="PROSITE" id="PS50853">
    <property type="entry name" value="FN3"/>
    <property type="match status" value="6"/>
</dbReference>
<dbReference type="InterPro" id="IPR007110">
    <property type="entry name" value="Ig-like_dom"/>
</dbReference>
<reference evidence="5 6" key="1">
    <citation type="submission" date="2022-05" db="EMBL/GenBank/DDBJ databases">
        <authorList>
            <consortium name="Genoscope - CEA"/>
            <person name="William W."/>
        </authorList>
    </citation>
    <scope>NUCLEOTIDE SEQUENCE [LARGE SCALE GENOMIC DNA]</scope>
</reference>
<feature type="region of interest" description="Disordered" evidence="2">
    <location>
        <begin position="1"/>
        <end position="24"/>
    </location>
</feature>
<dbReference type="InterPro" id="IPR013783">
    <property type="entry name" value="Ig-like_fold"/>
</dbReference>
<dbReference type="SUPFAM" id="SSF48726">
    <property type="entry name" value="Immunoglobulin"/>
    <property type="match status" value="1"/>
</dbReference>
<evidence type="ECO:0000259" key="4">
    <source>
        <dbReference type="PROSITE" id="PS50853"/>
    </source>
</evidence>
<dbReference type="InterPro" id="IPR003961">
    <property type="entry name" value="FN3_dom"/>
</dbReference>
<feature type="domain" description="Fibronectin type-III" evidence="4">
    <location>
        <begin position="395"/>
        <end position="493"/>
    </location>
</feature>
<organism evidence="5 6">
    <name type="scientific">Porites evermanni</name>
    <dbReference type="NCBI Taxonomy" id="104178"/>
    <lineage>
        <taxon>Eukaryota</taxon>
        <taxon>Metazoa</taxon>
        <taxon>Cnidaria</taxon>
        <taxon>Anthozoa</taxon>
        <taxon>Hexacorallia</taxon>
        <taxon>Scleractinia</taxon>
        <taxon>Fungiina</taxon>
        <taxon>Poritidae</taxon>
        <taxon>Porites</taxon>
    </lineage>
</organism>
<feature type="domain" description="Fibronectin type-III" evidence="4">
    <location>
        <begin position="204"/>
        <end position="296"/>
    </location>
</feature>
<name>A0ABN8SGC7_9CNID</name>
<protein>
    <submittedName>
        <fullName evidence="5">Uncharacterized protein</fullName>
    </submittedName>
</protein>
<proteinExistence type="predicted"/>
<dbReference type="EMBL" id="CALNXI010002684">
    <property type="protein sequence ID" value="CAH3189970.1"/>
    <property type="molecule type" value="Genomic_DNA"/>
</dbReference>
<dbReference type="Pfam" id="PF00041">
    <property type="entry name" value="fn3"/>
    <property type="match status" value="3"/>
</dbReference>
<feature type="domain" description="Fibronectin type-III" evidence="4">
    <location>
        <begin position="297"/>
        <end position="391"/>
    </location>
</feature>
<sequence length="867" mass="97906">MGGKFSTTRGPCGRRDSIEGDGPDGELCRRHPTCGWTREIDDFGKASRINAKFLGDSVEFDAKKHKVRCRRNCLKGIGSKSKVSTGPPIIPKLSAFRLRNTRPNGSAYFSCKANQLNFQQRASYKWKWMFINEKEIMDVYGKYKILSTFSSPNSCQQTMGEVDLRVENLTTEDLGTYKCVLFENEVEIAAEDVPFYEYVSSNVPPRPEIVKNETFACGRKIEVEWKPIEGSGVTGYELIISSLKDGSDEKKFNLSNKDHSKKFDVQSSNLYEIQIRAKNSLGHSFWTKRQLETKAGVPTSFEVSAEPQGCYAALSWKIPSYNSCPITRYTVHYRQSNQLIMWQTTFIERNLTKYRLRLNCSSTYKIMVLAWNDRGSSIKDAKVLAVTTEEGVPLQQEPPGVKQRQCGVFEVTWNPPSLDSGGGPLTGYQVQISTPRDRSGGWRNCTAFVSNHSCLFTDLKSETEYRIRVRAFNKKGPGQWADTSETTDLIRPPGVSEIINNETEIPGMKPIVTLQWTRPNERYCNITMYSLRYKVVQPATEKITETINTTNASFTSLVLEFQHSKKYEVTVFAWNYLGSSKASTPWEVRTAQYVPYPVTRLDFKRGCSSMNLTWNPPSRDADGEIVTGYRAQIKAASSEGPWTTINVSQSTQSCLFTHLKPNSKYHVRVMAQNKMGNGWPSNVSTIPQAGVPNTPVFDVISGEKGNECAVSLQWPREPSSSDCPVLFHTISYRRQGENEWTRLNITGKNASSRRILTECSAEYEFQLVATNEVGSSPFTTKTYRGLPSPEPLDLRGGNVSENWKNFKQKYTNYEIATGVNTKESSTRVVTLLTVISKDAIDVFNPLTWDAEDDDKKKIDKVLKKLEE</sequence>
<keyword evidence="6" id="KW-1185">Reference proteome</keyword>
<dbReference type="PANTHER" id="PTHR13817">
    <property type="entry name" value="TITIN"/>
    <property type="match status" value="1"/>
</dbReference>
<comment type="caution">
    <text evidence="5">The sequence shown here is derived from an EMBL/GenBank/DDBJ whole genome shotgun (WGS) entry which is preliminary data.</text>
</comment>
<feature type="domain" description="Ig-like" evidence="3">
    <location>
        <begin position="91"/>
        <end position="189"/>
    </location>
</feature>
<feature type="domain" description="Fibronectin type-III" evidence="4">
    <location>
        <begin position="494"/>
        <end position="593"/>
    </location>
</feature>
<dbReference type="SMART" id="SM00060">
    <property type="entry name" value="FN3"/>
    <property type="match status" value="6"/>
</dbReference>
<evidence type="ECO:0000259" key="3">
    <source>
        <dbReference type="PROSITE" id="PS50835"/>
    </source>
</evidence>
<feature type="domain" description="Fibronectin type-III" evidence="4">
    <location>
        <begin position="594"/>
        <end position="694"/>
    </location>
</feature>
<dbReference type="SUPFAM" id="SSF49265">
    <property type="entry name" value="Fibronectin type III"/>
    <property type="match status" value="4"/>
</dbReference>
<dbReference type="CDD" id="cd00063">
    <property type="entry name" value="FN3"/>
    <property type="match status" value="5"/>
</dbReference>